<feature type="region of interest" description="Disordered" evidence="1">
    <location>
        <begin position="119"/>
        <end position="216"/>
    </location>
</feature>
<feature type="compositionally biased region" description="Low complexity" evidence="1">
    <location>
        <begin position="189"/>
        <end position="216"/>
    </location>
</feature>
<feature type="region of interest" description="Disordered" evidence="1">
    <location>
        <begin position="38"/>
        <end position="86"/>
    </location>
</feature>
<evidence type="ECO:0000256" key="1">
    <source>
        <dbReference type="SAM" id="MobiDB-lite"/>
    </source>
</evidence>
<name>A0A0N7KF04_ORYSJ</name>
<feature type="compositionally biased region" description="Basic residues" evidence="1">
    <location>
        <begin position="1"/>
        <end position="11"/>
    </location>
</feature>
<feature type="compositionally biased region" description="Low complexity" evidence="1">
    <location>
        <begin position="48"/>
        <end position="57"/>
    </location>
</feature>
<dbReference type="EMBL" id="AP014958">
    <property type="protein sequence ID" value="BAS77865.1"/>
    <property type="molecule type" value="Genomic_DNA"/>
</dbReference>
<protein>
    <submittedName>
        <fullName evidence="2">Os02g0245100 protein</fullName>
    </submittedName>
</protein>
<dbReference type="ExpressionAtlas" id="A0A0N7KF04">
    <property type="expression patterns" value="baseline and differential"/>
</dbReference>
<reference evidence="3" key="1">
    <citation type="journal article" date="2005" name="Nature">
        <title>The map-based sequence of the rice genome.</title>
        <authorList>
            <consortium name="International rice genome sequencing project (IRGSP)"/>
            <person name="Matsumoto T."/>
            <person name="Wu J."/>
            <person name="Kanamori H."/>
            <person name="Katayose Y."/>
            <person name="Fujisawa M."/>
            <person name="Namiki N."/>
            <person name="Mizuno H."/>
            <person name="Yamamoto K."/>
            <person name="Antonio B.A."/>
            <person name="Baba T."/>
            <person name="Sakata K."/>
            <person name="Nagamura Y."/>
            <person name="Aoki H."/>
            <person name="Arikawa K."/>
            <person name="Arita K."/>
            <person name="Bito T."/>
            <person name="Chiden Y."/>
            <person name="Fujitsuka N."/>
            <person name="Fukunaka R."/>
            <person name="Hamada M."/>
            <person name="Harada C."/>
            <person name="Hayashi A."/>
            <person name="Hijishita S."/>
            <person name="Honda M."/>
            <person name="Hosokawa S."/>
            <person name="Ichikawa Y."/>
            <person name="Idonuma A."/>
            <person name="Iijima M."/>
            <person name="Ikeda M."/>
            <person name="Ikeno M."/>
            <person name="Ito K."/>
            <person name="Ito S."/>
            <person name="Ito T."/>
            <person name="Ito Y."/>
            <person name="Ito Y."/>
            <person name="Iwabuchi A."/>
            <person name="Kamiya K."/>
            <person name="Karasawa W."/>
            <person name="Kurita K."/>
            <person name="Katagiri S."/>
            <person name="Kikuta A."/>
            <person name="Kobayashi H."/>
            <person name="Kobayashi N."/>
            <person name="Machita K."/>
            <person name="Maehara T."/>
            <person name="Masukawa M."/>
            <person name="Mizubayashi T."/>
            <person name="Mukai Y."/>
            <person name="Nagasaki H."/>
            <person name="Nagata Y."/>
            <person name="Naito S."/>
            <person name="Nakashima M."/>
            <person name="Nakama Y."/>
            <person name="Nakamichi Y."/>
            <person name="Nakamura M."/>
            <person name="Meguro A."/>
            <person name="Negishi M."/>
            <person name="Ohta I."/>
            <person name="Ohta T."/>
            <person name="Okamoto M."/>
            <person name="Ono N."/>
            <person name="Saji S."/>
            <person name="Sakaguchi M."/>
            <person name="Sakai K."/>
            <person name="Shibata M."/>
            <person name="Shimokawa T."/>
            <person name="Song J."/>
            <person name="Takazaki Y."/>
            <person name="Terasawa K."/>
            <person name="Tsugane M."/>
            <person name="Tsuji K."/>
            <person name="Ueda S."/>
            <person name="Waki K."/>
            <person name="Yamagata H."/>
            <person name="Yamamoto M."/>
            <person name="Yamamoto S."/>
            <person name="Yamane H."/>
            <person name="Yoshiki S."/>
            <person name="Yoshihara R."/>
            <person name="Yukawa K."/>
            <person name="Zhong H."/>
            <person name="Yano M."/>
            <person name="Yuan Q."/>
            <person name="Ouyang S."/>
            <person name="Liu J."/>
            <person name="Jones K.M."/>
            <person name="Gansberger K."/>
            <person name="Moffat K."/>
            <person name="Hill J."/>
            <person name="Bera J."/>
            <person name="Fadrosh D."/>
            <person name="Jin S."/>
            <person name="Johri S."/>
            <person name="Kim M."/>
            <person name="Overton L."/>
            <person name="Reardon M."/>
            <person name="Tsitrin T."/>
            <person name="Vuong H."/>
            <person name="Weaver B."/>
            <person name="Ciecko A."/>
            <person name="Tallon L."/>
            <person name="Jackson J."/>
            <person name="Pai G."/>
            <person name="Aken S.V."/>
            <person name="Utterback T."/>
            <person name="Reidmuller S."/>
            <person name="Feldblyum T."/>
            <person name="Hsiao J."/>
            <person name="Zismann V."/>
            <person name="Iobst S."/>
            <person name="de Vazeille A.R."/>
            <person name="Buell C.R."/>
            <person name="Ying K."/>
            <person name="Li Y."/>
            <person name="Lu T."/>
            <person name="Huang Y."/>
            <person name="Zhao Q."/>
            <person name="Feng Q."/>
            <person name="Zhang L."/>
            <person name="Zhu J."/>
            <person name="Weng Q."/>
            <person name="Mu J."/>
            <person name="Lu Y."/>
            <person name="Fan D."/>
            <person name="Liu Y."/>
            <person name="Guan J."/>
            <person name="Zhang Y."/>
            <person name="Yu S."/>
            <person name="Liu X."/>
            <person name="Zhang Y."/>
            <person name="Hong G."/>
            <person name="Han B."/>
            <person name="Choisne N."/>
            <person name="Demange N."/>
            <person name="Orjeda G."/>
            <person name="Samain S."/>
            <person name="Cattolico L."/>
            <person name="Pelletier E."/>
            <person name="Couloux A."/>
            <person name="Segurens B."/>
            <person name="Wincker P."/>
            <person name="D'Hont A."/>
            <person name="Scarpelli C."/>
            <person name="Weissenbach J."/>
            <person name="Salanoubat M."/>
            <person name="Quetier F."/>
            <person name="Yu Y."/>
            <person name="Kim H.R."/>
            <person name="Rambo T."/>
            <person name="Currie J."/>
            <person name="Collura K."/>
            <person name="Luo M."/>
            <person name="Yang T."/>
            <person name="Ammiraju J.S.S."/>
            <person name="Engler F."/>
            <person name="Soderlund C."/>
            <person name="Wing R.A."/>
            <person name="Palmer L.E."/>
            <person name="de la Bastide M."/>
            <person name="Spiegel L."/>
            <person name="Nascimento L."/>
            <person name="Zutavern T."/>
            <person name="O'Shaughnessy A."/>
            <person name="Dike S."/>
            <person name="Dedhia N."/>
            <person name="Preston R."/>
            <person name="Balija V."/>
            <person name="McCombie W.R."/>
            <person name="Chow T."/>
            <person name="Chen H."/>
            <person name="Chung M."/>
            <person name="Chen C."/>
            <person name="Shaw J."/>
            <person name="Wu H."/>
            <person name="Hsiao K."/>
            <person name="Chao Y."/>
            <person name="Chu M."/>
            <person name="Cheng C."/>
            <person name="Hour A."/>
            <person name="Lee P."/>
            <person name="Lin S."/>
            <person name="Lin Y."/>
            <person name="Liou J."/>
            <person name="Liu S."/>
            <person name="Hsing Y."/>
            <person name="Raghuvanshi S."/>
            <person name="Mohanty A."/>
            <person name="Bharti A.K."/>
            <person name="Gaur A."/>
            <person name="Gupta V."/>
            <person name="Kumar D."/>
            <person name="Ravi V."/>
            <person name="Vij S."/>
            <person name="Kapur A."/>
            <person name="Khurana P."/>
            <person name="Khurana P."/>
            <person name="Khurana J.P."/>
            <person name="Tyagi A.K."/>
            <person name="Gaikwad K."/>
            <person name="Singh A."/>
            <person name="Dalal V."/>
            <person name="Srivastava S."/>
            <person name="Dixit A."/>
            <person name="Pal A.K."/>
            <person name="Ghazi I.A."/>
            <person name="Yadav M."/>
            <person name="Pandit A."/>
            <person name="Bhargava A."/>
            <person name="Sureshbabu K."/>
            <person name="Batra K."/>
            <person name="Sharma T.R."/>
            <person name="Mohapatra T."/>
            <person name="Singh N.K."/>
            <person name="Messing J."/>
            <person name="Nelson A.B."/>
            <person name="Fuks G."/>
            <person name="Kavchok S."/>
            <person name="Keizer G."/>
            <person name="Linton E."/>
            <person name="Llaca V."/>
            <person name="Song R."/>
            <person name="Tanyolac B."/>
            <person name="Young S."/>
            <person name="Ho-Il K."/>
            <person name="Hahn J.H."/>
            <person name="Sangsakoo G."/>
            <person name="Vanavichit A."/>
            <person name="de Mattos Luiz.A.T."/>
            <person name="Zimmer P.D."/>
            <person name="Malone G."/>
            <person name="Dellagostin O."/>
            <person name="de Oliveira A.C."/>
            <person name="Bevan M."/>
            <person name="Bancroft I."/>
            <person name="Minx P."/>
            <person name="Cordum H."/>
            <person name="Wilson R."/>
            <person name="Cheng Z."/>
            <person name="Jin W."/>
            <person name="Jiang J."/>
            <person name="Leong S.A."/>
            <person name="Iwama H."/>
            <person name="Gojobori T."/>
            <person name="Itoh T."/>
            <person name="Niimura Y."/>
            <person name="Fujii Y."/>
            <person name="Habara T."/>
            <person name="Sakai H."/>
            <person name="Sato Y."/>
            <person name="Wilson G."/>
            <person name="Kumar K."/>
            <person name="McCouch S."/>
            <person name="Juretic N."/>
            <person name="Hoen D."/>
            <person name="Wright S."/>
            <person name="Bruskiewich R."/>
            <person name="Bureau T."/>
            <person name="Miyao A."/>
            <person name="Hirochika H."/>
            <person name="Nishikawa T."/>
            <person name="Kadowaki K."/>
            <person name="Sugiura M."/>
            <person name="Burr B."/>
            <person name="Sasaki T."/>
        </authorList>
    </citation>
    <scope>NUCLEOTIDE SEQUENCE [LARGE SCALE GENOMIC DNA]</scope>
    <source>
        <strain evidence="3">cv. Nipponbare</strain>
    </source>
</reference>
<gene>
    <name evidence="2" type="ordered locus">Os02g0245100</name>
    <name evidence="2" type="ORF">OSNPB_020245100</name>
</gene>
<dbReference type="Proteomes" id="UP000059680">
    <property type="component" value="Chromosome 2"/>
</dbReference>
<evidence type="ECO:0000313" key="2">
    <source>
        <dbReference type="EMBL" id="BAS77865.1"/>
    </source>
</evidence>
<feature type="non-terminal residue" evidence="2">
    <location>
        <position position="216"/>
    </location>
</feature>
<dbReference type="AlphaFoldDB" id="A0A0N7KF04"/>
<feature type="compositionally biased region" description="Low complexity" evidence="1">
    <location>
        <begin position="151"/>
        <end position="164"/>
    </location>
</feature>
<reference evidence="2 3" key="3">
    <citation type="journal article" date="2013" name="Rice">
        <title>Improvement of the Oryza sativa Nipponbare reference genome using next generation sequence and optical map data.</title>
        <authorList>
            <person name="Kawahara Y."/>
            <person name="de la Bastide M."/>
            <person name="Hamilton J.P."/>
            <person name="Kanamori H."/>
            <person name="McCombie W.R."/>
            <person name="Ouyang S."/>
            <person name="Schwartz D.C."/>
            <person name="Tanaka T."/>
            <person name="Wu J."/>
            <person name="Zhou S."/>
            <person name="Childs K.L."/>
            <person name="Davidson R.M."/>
            <person name="Lin H."/>
            <person name="Quesada-Ocampo L."/>
            <person name="Vaillancourt B."/>
            <person name="Sakai H."/>
            <person name="Lee S.S."/>
            <person name="Kim J."/>
            <person name="Numa H."/>
            <person name="Itoh T."/>
            <person name="Buell C.R."/>
            <person name="Matsumoto T."/>
        </authorList>
    </citation>
    <scope>NUCLEOTIDE SEQUENCE [LARGE SCALE GENOMIC DNA]</scope>
    <source>
        <strain evidence="3">cv. Nipponbare</strain>
    </source>
</reference>
<proteinExistence type="predicted"/>
<sequence length="216" mass="23000">GQVFPKSHHPRPGSGDHRFLAAADDDAGVQGAGAGLLRALQPVPRAAPPRGRLPALRISRQRPPPRPRPLRRRRPGGRAGAPAGVRLPDLRRAVRLRVVGVPRVPLRTFRGHEYCVYATRTSSPPRPATAPPASGTCASRRPRWSSRRTTTRCSRSTGTSTIRPSSPPAPSTSRSASGTSARRGRRWRSSPGTGTPSSASSSRRTGRACSCPAPTT</sequence>
<keyword evidence="3" id="KW-1185">Reference proteome</keyword>
<accession>A0A0N7KF04</accession>
<feature type="compositionally biased region" description="Basic residues" evidence="1">
    <location>
        <begin position="140"/>
        <end position="150"/>
    </location>
</feature>
<feature type="compositionally biased region" description="Low complexity" evidence="1">
    <location>
        <begin position="171"/>
        <end position="181"/>
    </location>
</feature>
<feature type="region of interest" description="Disordered" evidence="1">
    <location>
        <begin position="1"/>
        <end position="26"/>
    </location>
</feature>
<dbReference type="Gramene" id="Os02t0245100-02">
    <property type="protein sequence ID" value="Os02t0245100-02"/>
    <property type="gene ID" value="Os02g0245100"/>
</dbReference>
<reference evidence="2 3" key="2">
    <citation type="journal article" date="2013" name="Plant Cell Physiol.">
        <title>Rice Annotation Project Database (RAP-DB): an integrative and interactive database for rice genomics.</title>
        <authorList>
            <person name="Sakai H."/>
            <person name="Lee S.S."/>
            <person name="Tanaka T."/>
            <person name="Numa H."/>
            <person name="Kim J."/>
            <person name="Kawahara Y."/>
            <person name="Wakimoto H."/>
            <person name="Yang C.C."/>
            <person name="Iwamoto M."/>
            <person name="Abe T."/>
            <person name="Yamada Y."/>
            <person name="Muto A."/>
            <person name="Inokuchi H."/>
            <person name="Ikemura T."/>
            <person name="Matsumoto T."/>
            <person name="Sasaki T."/>
            <person name="Itoh T."/>
        </authorList>
    </citation>
    <scope>NUCLEOTIDE SEQUENCE [LARGE SCALE GENOMIC DNA]</scope>
    <source>
        <strain evidence="3">cv. Nipponbare</strain>
    </source>
</reference>
<organism evidence="2 3">
    <name type="scientific">Oryza sativa subsp. japonica</name>
    <name type="common">Rice</name>
    <dbReference type="NCBI Taxonomy" id="39947"/>
    <lineage>
        <taxon>Eukaryota</taxon>
        <taxon>Viridiplantae</taxon>
        <taxon>Streptophyta</taxon>
        <taxon>Embryophyta</taxon>
        <taxon>Tracheophyta</taxon>
        <taxon>Spermatophyta</taxon>
        <taxon>Magnoliopsida</taxon>
        <taxon>Liliopsida</taxon>
        <taxon>Poales</taxon>
        <taxon>Poaceae</taxon>
        <taxon>BOP clade</taxon>
        <taxon>Oryzoideae</taxon>
        <taxon>Oryzeae</taxon>
        <taxon>Oryzinae</taxon>
        <taxon>Oryza</taxon>
        <taxon>Oryza sativa</taxon>
    </lineage>
</organism>
<evidence type="ECO:0000313" key="3">
    <source>
        <dbReference type="Proteomes" id="UP000059680"/>
    </source>
</evidence>
<feature type="compositionally biased region" description="Basic residues" evidence="1">
    <location>
        <begin position="59"/>
        <end position="76"/>
    </location>
</feature>